<organism evidence="2 3">
    <name type="scientific">Fusibacter bizertensis</name>
    <dbReference type="NCBI Taxonomy" id="1488331"/>
    <lineage>
        <taxon>Bacteria</taxon>
        <taxon>Bacillati</taxon>
        <taxon>Bacillota</taxon>
        <taxon>Clostridia</taxon>
        <taxon>Eubacteriales</taxon>
        <taxon>Eubacteriales Family XII. Incertae Sedis</taxon>
        <taxon>Fusibacter</taxon>
    </lineage>
</organism>
<protein>
    <submittedName>
        <fullName evidence="2">Zinc dependent phospholipase C family protein</fullName>
    </submittedName>
</protein>
<dbReference type="EMBL" id="JARYZI010000006">
    <property type="protein sequence ID" value="MDH8678485.1"/>
    <property type="molecule type" value="Genomic_DNA"/>
</dbReference>
<keyword evidence="3" id="KW-1185">Reference proteome</keyword>
<dbReference type="InterPro" id="IPR029002">
    <property type="entry name" value="PLPC/GPLD1"/>
</dbReference>
<comment type="caution">
    <text evidence="2">The sequence shown here is derived from an EMBL/GenBank/DDBJ whole genome shotgun (WGS) entry which is preliminary data.</text>
</comment>
<dbReference type="RefSeq" id="WP_281094333.1">
    <property type="nucleotide sequence ID" value="NZ_JARYZI010000006.1"/>
</dbReference>
<dbReference type="Pfam" id="PF00882">
    <property type="entry name" value="Zn_dep_PLPC"/>
    <property type="match status" value="1"/>
</dbReference>
<evidence type="ECO:0000313" key="3">
    <source>
        <dbReference type="Proteomes" id="UP001158045"/>
    </source>
</evidence>
<name>A0ABT6NDK2_9FIRM</name>
<dbReference type="Proteomes" id="UP001158045">
    <property type="component" value="Unassembled WGS sequence"/>
</dbReference>
<evidence type="ECO:0000313" key="2">
    <source>
        <dbReference type="EMBL" id="MDH8678485.1"/>
    </source>
</evidence>
<reference evidence="2 3" key="1">
    <citation type="submission" date="2023-04" db="EMBL/GenBank/DDBJ databases">
        <title>Fusibacter bizertensis strain WBS, isolated from littoral bottom sediments of the Arctic seas - biochemical and genomic analysis.</title>
        <authorList>
            <person name="Brioukhanov A.L."/>
        </authorList>
    </citation>
    <scope>NUCLEOTIDE SEQUENCE [LARGE SCALE GENOMIC DNA]</scope>
    <source>
        <strain evidence="2 3">WBS</strain>
    </source>
</reference>
<feature type="domain" description="Phospholipase C/D" evidence="1">
    <location>
        <begin position="34"/>
        <end position="141"/>
    </location>
</feature>
<accession>A0ABT6NDK2</accession>
<proteinExistence type="predicted"/>
<sequence>MPDFWSHHFAALKAKERLAEKQLVFVTWPDDLNNLYALGSQGPDFFYYINKMNPLTKHHFSVMGNRVHEENIAGLFFEMLTLLLDNPSQEWIAYISGFMSHYILDVHCHPLICALGPKPDSHKRVEMDLDALCLYNYWHLTFDALEVSSLTCSHETLHIGFVSLWEKILPLCYDAQIPPKFISKGHFDLLKVQSLLVKGVIDKLPFTNSISKILHYDLDNLRFPDVKNENLKMNRKYDEFITHYELGISETVLALSALDEVISKQISITTFIDRFIKFDFLGEAQDYVRSSTKAKQR</sequence>
<gene>
    <name evidence="2" type="ORF">QE109_10030</name>
</gene>
<evidence type="ECO:0000259" key="1">
    <source>
        <dbReference type="Pfam" id="PF00882"/>
    </source>
</evidence>